<dbReference type="STRING" id="996166.SAMN05192554_12246"/>
<feature type="compositionally biased region" description="Low complexity" evidence="1">
    <location>
        <begin position="26"/>
        <end position="53"/>
    </location>
</feature>
<organism evidence="2 3">
    <name type="scientific">Haloarchaeobius iranensis</name>
    <dbReference type="NCBI Taxonomy" id="996166"/>
    <lineage>
        <taxon>Archaea</taxon>
        <taxon>Methanobacteriati</taxon>
        <taxon>Methanobacteriota</taxon>
        <taxon>Stenosarchaea group</taxon>
        <taxon>Halobacteria</taxon>
        <taxon>Halobacteriales</taxon>
        <taxon>Halorubellaceae</taxon>
        <taxon>Haloarchaeobius</taxon>
    </lineage>
</organism>
<keyword evidence="3" id="KW-1185">Reference proteome</keyword>
<proteinExistence type="predicted"/>
<evidence type="ECO:0000313" key="3">
    <source>
        <dbReference type="Proteomes" id="UP000199370"/>
    </source>
</evidence>
<sequence>MNRLVLALVLLSLLAGCSGFSGGGTTAPTVEPTATETEATTQTTAPDTSTATTRPNNTASEPRLAVDVRGDELPVEARPVAEYVQRVQPSNVSSVTVTVDRRENMSAVAAEGGTSGLHYVFGRTEVTTFPAGGGVLIGSGGPVNVMYGPNASDSVIANVLAHELSHRYQSDGRRQVLLDEIGREYLQTTDGGGVQRALVEGGPTYVADTYADENLSESPNLSEEVAARWDDFGIVRRVMWSGHYLGAAYLHQRIDSPQELDEVYADPPRTTEQVLHPERGDEPPRNLTVTANVSASAWETGRRDVRGEMYTRILLGPALGSDRAAEAAAGWGMDRELVFFQDSDQGHAWVLRWDDAANATEFENAFREFLDQRANATNGRWTHDGHAFDLLRVSDETVVVLWGDAGFVDGATVTGDDGSITVTPPATNESVRRVPVLG</sequence>
<dbReference type="EMBL" id="FNIA01000022">
    <property type="protein sequence ID" value="SDN24633.1"/>
    <property type="molecule type" value="Genomic_DNA"/>
</dbReference>
<dbReference type="OrthoDB" id="312460at2157"/>
<dbReference type="Proteomes" id="UP000199370">
    <property type="component" value="Unassembled WGS sequence"/>
</dbReference>
<dbReference type="RefSeq" id="WP_089735541.1">
    <property type="nucleotide sequence ID" value="NZ_FNIA01000022.1"/>
</dbReference>
<gene>
    <name evidence="2" type="ORF">SAMN05192554_12246</name>
</gene>
<evidence type="ECO:0000256" key="1">
    <source>
        <dbReference type="SAM" id="MobiDB-lite"/>
    </source>
</evidence>
<name>A0A1G9ZVC1_9EURY</name>
<dbReference type="AlphaFoldDB" id="A0A1G9ZVC1"/>
<accession>A0A1G9ZVC1</accession>
<reference evidence="2 3" key="1">
    <citation type="submission" date="2016-10" db="EMBL/GenBank/DDBJ databases">
        <authorList>
            <person name="de Groot N.N."/>
        </authorList>
    </citation>
    <scope>NUCLEOTIDE SEQUENCE [LARGE SCALE GENOMIC DNA]</scope>
    <source>
        <strain evidence="3">EB21,IBRC-M 10013,KCTC 4048</strain>
    </source>
</reference>
<feature type="region of interest" description="Disordered" evidence="1">
    <location>
        <begin position="21"/>
        <end position="60"/>
    </location>
</feature>
<evidence type="ECO:0000313" key="2">
    <source>
        <dbReference type="EMBL" id="SDN24633.1"/>
    </source>
</evidence>
<dbReference type="PROSITE" id="PS51257">
    <property type="entry name" value="PROKAR_LIPOPROTEIN"/>
    <property type="match status" value="1"/>
</dbReference>
<protein>
    <submittedName>
        <fullName evidence="2">Uncharacterized protein</fullName>
    </submittedName>
</protein>